<dbReference type="Proteomes" id="UP001168990">
    <property type="component" value="Unassembled WGS sequence"/>
</dbReference>
<dbReference type="EMBL" id="JAQQBS010001423">
    <property type="protein sequence ID" value="KAK0160350.1"/>
    <property type="molecule type" value="Genomic_DNA"/>
</dbReference>
<sequence length="227" mass="26047">MIVSINKEKFLANTHKSQFISMLNEKFATVNIFVKQADNDAYVRIIETATEQFNLTNTNMVVGKNVDLLACMRFHHSGLLKFGLSRKDTRVIGVFGCVGERMGVRAICGVVSKKCIEERIMKKAASRCVSWNGTIKVKVEKNKIYLLPRSFNKSQQFIVAWKSASSNEKTLEKLTARLLKEETRNKNKEEESEVAFQSIEKFCKNSKMKTHYTRSCKKPKKEVKCFK</sequence>
<name>A0AA39F0T2_9HYME</name>
<keyword evidence="1" id="KW-0175">Coiled coil</keyword>
<comment type="caution">
    <text evidence="2">The sequence shown here is derived from an EMBL/GenBank/DDBJ whole genome shotgun (WGS) entry which is preliminary data.</text>
</comment>
<protein>
    <submittedName>
        <fullName evidence="2">Uncharacterized protein</fullName>
    </submittedName>
</protein>
<reference evidence="2" key="2">
    <citation type="submission" date="2023-03" db="EMBL/GenBank/DDBJ databases">
        <authorList>
            <person name="Inwood S.N."/>
            <person name="Skelly J.G."/>
            <person name="Guhlin J."/>
            <person name="Harrop T.W.R."/>
            <person name="Goldson S.G."/>
            <person name="Dearden P.K."/>
        </authorList>
    </citation>
    <scope>NUCLEOTIDE SEQUENCE</scope>
    <source>
        <strain evidence="2">Irish</strain>
        <tissue evidence="2">Whole body</tissue>
    </source>
</reference>
<gene>
    <name evidence="2" type="ORF">PV328_007771</name>
</gene>
<feature type="coiled-coil region" evidence="1">
    <location>
        <begin position="171"/>
        <end position="200"/>
    </location>
</feature>
<accession>A0AA39F0T2</accession>
<dbReference type="AlphaFoldDB" id="A0AA39F0T2"/>
<evidence type="ECO:0000256" key="1">
    <source>
        <dbReference type="SAM" id="Coils"/>
    </source>
</evidence>
<organism evidence="2 3">
    <name type="scientific">Microctonus aethiopoides</name>
    <dbReference type="NCBI Taxonomy" id="144406"/>
    <lineage>
        <taxon>Eukaryota</taxon>
        <taxon>Metazoa</taxon>
        <taxon>Ecdysozoa</taxon>
        <taxon>Arthropoda</taxon>
        <taxon>Hexapoda</taxon>
        <taxon>Insecta</taxon>
        <taxon>Pterygota</taxon>
        <taxon>Neoptera</taxon>
        <taxon>Endopterygota</taxon>
        <taxon>Hymenoptera</taxon>
        <taxon>Apocrita</taxon>
        <taxon>Ichneumonoidea</taxon>
        <taxon>Braconidae</taxon>
        <taxon>Euphorinae</taxon>
        <taxon>Microctonus</taxon>
    </lineage>
</organism>
<proteinExistence type="predicted"/>
<evidence type="ECO:0000313" key="2">
    <source>
        <dbReference type="EMBL" id="KAK0160350.1"/>
    </source>
</evidence>
<evidence type="ECO:0000313" key="3">
    <source>
        <dbReference type="Proteomes" id="UP001168990"/>
    </source>
</evidence>
<reference evidence="2" key="1">
    <citation type="journal article" date="2023" name="bioRxiv">
        <title>Scaffold-level genome assemblies of two parasitoid biocontrol wasps reveal the parthenogenesis mechanism and an associated novel virus.</title>
        <authorList>
            <person name="Inwood S."/>
            <person name="Skelly J."/>
            <person name="Guhlin J."/>
            <person name="Harrop T."/>
            <person name="Goldson S."/>
            <person name="Dearden P."/>
        </authorList>
    </citation>
    <scope>NUCLEOTIDE SEQUENCE</scope>
    <source>
        <strain evidence="2">Irish</strain>
        <tissue evidence="2">Whole body</tissue>
    </source>
</reference>
<keyword evidence="3" id="KW-1185">Reference proteome</keyword>